<evidence type="ECO:0000313" key="5">
    <source>
        <dbReference type="Proteomes" id="UP000436006"/>
    </source>
</evidence>
<dbReference type="EMBL" id="WPIN01000004">
    <property type="protein sequence ID" value="MVM30918.1"/>
    <property type="molecule type" value="Genomic_DNA"/>
</dbReference>
<evidence type="ECO:0000256" key="2">
    <source>
        <dbReference type="ARBA" id="ARBA00022679"/>
    </source>
</evidence>
<name>A0A7K1SB72_9BACT</name>
<dbReference type="AlphaFoldDB" id="A0A7K1SB72"/>
<gene>
    <name evidence="4" type="ORF">GO755_12825</name>
</gene>
<protein>
    <submittedName>
        <fullName evidence="4">Methyltransferase domain-containing protein</fullName>
    </submittedName>
</protein>
<dbReference type="GO" id="GO:0008168">
    <property type="term" value="F:methyltransferase activity"/>
    <property type="evidence" value="ECO:0007669"/>
    <property type="project" value="UniProtKB-KW"/>
</dbReference>
<dbReference type="CDD" id="cd02440">
    <property type="entry name" value="AdoMet_MTases"/>
    <property type="match status" value="1"/>
</dbReference>
<dbReference type="RefSeq" id="WP_157585306.1">
    <property type="nucleotide sequence ID" value="NZ_WPIN01000004.1"/>
</dbReference>
<keyword evidence="5" id="KW-1185">Reference proteome</keyword>
<sequence>MVKYAIENKAAQSAFTKQSAVFDQTYASNSIVSYKREKIRSHVEKYVKTGSTILELNAGTGQDAVYFAQKGYSVHATDISEGMLSQLQKKVDRLELADLISHEQISFLDLEKLTNKGPFEAIFSNFGGLNCTQSLDKVISTFAPLLKPNGYVTLVIMPPFCLWEFLHVVRGHFKVAFRRLFAKKGAKAHIDGVHFLCWYYPPSYVIKQLKKEFDLVSLEGVCTIVPPSYMEGFPDKYPGLWQFLKRAEAKFSTKFPFNRIGDYYAITLQKKSV</sequence>
<dbReference type="Gene3D" id="3.40.50.150">
    <property type="entry name" value="Vaccinia Virus protein VP39"/>
    <property type="match status" value="1"/>
</dbReference>
<dbReference type="InterPro" id="IPR029063">
    <property type="entry name" value="SAM-dependent_MTases_sf"/>
</dbReference>
<reference evidence="4 5" key="1">
    <citation type="submission" date="2019-12" db="EMBL/GenBank/DDBJ databases">
        <title>Spirosoma sp. HMF4905 genome sequencing and assembly.</title>
        <authorList>
            <person name="Kang H."/>
            <person name="Cha I."/>
            <person name="Kim H."/>
            <person name="Joh K."/>
        </authorList>
    </citation>
    <scope>NUCLEOTIDE SEQUENCE [LARGE SCALE GENOMIC DNA]</scope>
    <source>
        <strain evidence="4 5">HMF4905</strain>
    </source>
</reference>
<accession>A0A7K1SB72</accession>
<dbReference type="SUPFAM" id="SSF53335">
    <property type="entry name" value="S-adenosyl-L-methionine-dependent methyltransferases"/>
    <property type="match status" value="1"/>
</dbReference>
<dbReference type="Proteomes" id="UP000436006">
    <property type="component" value="Unassembled WGS sequence"/>
</dbReference>
<dbReference type="GO" id="GO:0032259">
    <property type="term" value="P:methylation"/>
    <property type="evidence" value="ECO:0007669"/>
    <property type="project" value="UniProtKB-KW"/>
</dbReference>
<dbReference type="InterPro" id="IPR041698">
    <property type="entry name" value="Methyltransf_25"/>
</dbReference>
<organism evidence="4 5">
    <name type="scientific">Spirosoma arboris</name>
    <dbReference type="NCBI Taxonomy" id="2682092"/>
    <lineage>
        <taxon>Bacteria</taxon>
        <taxon>Pseudomonadati</taxon>
        <taxon>Bacteroidota</taxon>
        <taxon>Cytophagia</taxon>
        <taxon>Cytophagales</taxon>
        <taxon>Cytophagaceae</taxon>
        <taxon>Spirosoma</taxon>
    </lineage>
</organism>
<evidence type="ECO:0000313" key="4">
    <source>
        <dbReference type="EMBL" id="MVM30918.1"/>
    </source>
</evidence>
<evidence type="ECO:0000259" key="3">
    <source>
        <dbReference type="Pfam" id="PF13649"/>
    </source>
</evidence>
<dbReference type="PANTHER" id="PTHR43861">
    <property type="entry name" value="TRANS-ACONITATE 2-METHYLTRANSFERASE-RELATED"/>
    <property type="match status" value="1"/>
</dbReference>
<keyword evidence="2 4" id="KW-0808">Transferase</keyword>
<feature type="domain" description="Methyltransferase" evidence="3">
    <location>
        <begin position="53"/>
        <end position="150"/>
    </location>
</feature>
<evidence type="ECO:0000256" key="1">
    <source>
        <dbReference type="ARBA" id="ARBA00022603"/>
    </source>
</evidence>
<dbReference type="Pfam" id="PF13649">
    <property type="entry name" value="Methyltransf_25"/>
    <property type="match status" value="1"/>
</dbReference>
<keyword evidence="1 4" id="KW-0489">Methyltransferase</keyword>
<comment type="caution">
    <text evidence="4">The sequence shown here is derived from an EMBL/GenBank/DDBJ whole genome shotgun (WGS) entry which is preliminary data.</text>
</comment>
<dbReference type="PANTHER" id="PTHR43861:SF1">
    <property type="entry name" value="TRANS-ACONITATE 2-METHYLTRANSFERASE"/>
    <property type="match status" value="1"/>
</dbReference>
<proteinExistence type="predicted"/>